<dbReference type="VEuPathDB" id="FungiDB:MYCFIDRAFT_208577"/>
<dbReference type="RefSeq" id="XP_007929343.1">
    <property type="nucleotide sequence ID" value="XM_007931152.1"/>
</dbReference>
<proteinExistence type="predicted"/>
<evidence type="ECO:0000313" key="3">
    <source>
        <dbReference type="EMBL" id="EME80394.1"/>
    </source>
</evidence>
<dbReference type="KEGG" id="pfj:MYCFIDRAFT_208577"/>
<sequence>MRHGLVAAMAMADVVMAARRLFEDGGTEADETPPGQYHGTASAFLIHHIINPQAGCTPPLYERGIYTDVKHYSEVAFNLTTCQPSALTRRRAGLFAYEATSGQRVNEGGPFQPVPSCDLPDVGTPRTPRTRKELNSSRGRGAKDLESFSLTAAQASCAPLTARMSNVLALHVCPYVREVIWCDERAVPYRRICHKARPLTLPPPPSSWHNFVSQLRAALAQNSTRPCHATVYSPWLVVQAYLLPRDLCLKFGIFDIYSCCNNPERK</sequence>
<feature type="region of interest" description="Disordered" evidence="1">
    <location>
        <begin position="107"/>
        <end position="140"/>
    </location>
</feature>
<evidence type="ECO:0000313" key="4">
    <source>
        <dbReference type="Proteomes" id="UP000016932"/>
    </source>
</evidence>
<dbReference type="GeneID" id="19336692"/>
<feature type="signal peptide" evidence="2">
    <location>
        <begin position="1"/>
        <end position="17"/>
    </location>
</feature>
<dbReference type="AlphaFoldDB" id="M2ZMR5"/>
<protein>
    <submittedName>
        <fullName evidence="3">Uncharacterized protein</fullName>
    </submittedName>
</protein>
<organism evidence="3 4">
    <name type="scientific">Pseudocercospora fijiensis (strain CIRAD86)</name>
    <name type="common">Black leaf streak disease fungus</name>
    <name type="synonym">Mycosphaerella fijiensis</name>
    <dbReference type="NCBI Taxonomy" id="383855"/>
    <lineage>
        <taxon>Eukaryota</taxon>
        <taxon>Fungi</taxon>
        <taxon>Dikarya</taxon>
        <taxon>Ascomycota</taxon>
        <taxon>Pezizomycotina</taxon>
        <taxon>Dothideomycetes</taxon>
        <taxon>Dothideomycetidae</taxon>
        <taxon>Mycosphaerellales</taxon>
        <taxon>Mycosphaerellaceae</taxon>
        <taxon>Pseudocercospora</taxon>
    </lineage>
</organism>
<dbReference type="EMBL" id="KB446561">
    <property type="protein sequence ID" value="EME80394.1"/>
    <property type="molecule type" value="Genomic_DNA"/>
</dbReference>
<feature type="chain" id="PRO_5004030717" evidence="2">
    <location>
        <begin position="18"/>
        <end position="266"/>
    </location>
</feature>
<name>M2ZMR5_PSEFD</name>
<dbReference type="HOGENOM" id="CLU_1046338_0_0_1"/>
<evidence type="ECO:0000256" key="2">
    <source>
        <dbReference type="SAM" id="SignalP"/>
    </source>
</evidence>
<feature type="compositionally biased region" description="Basic and acidic residues" evidence="1">
    <location>
        <begin position="130"/>
        <end position="140"/>
    </location>
</feature>
<keyword evidence="2" id="KW-0732">Signal</keyword>
<evidence type="ECO:0000256" key="1">
    <source>
        <dbReference type="SAM" id="MobiDB-lite"/>
    </source>
</evidence>
<accession>M2ZMR5</accession>
<dbReference type="Proteomes" id="UP000016932">
    <property type="component" value="Unassembled WGS sequence"/>
</dbReference>
<gene>
    <name evidence="3" type="ORF">MYCFIDRAFT_208577</name>
</gene>
<keyword evidence="4" id="KW-1185">Reference proteome</keyword>
<reference evidence="3 4" key="1">
    <citation type="journal article" date="2012" name="PLoS Pathog.">
        <title>Diverse lifestyles and strategies of plant pathogenesis encoded in the genomes of eighteen Dothideomycetes fungi.</title>
        <authorList>
            <person name="Ohm R.A."/>
            <person name="Feau N."/>
            <person name="Henrissat B."/>
            <person name="Schoch C.L."/>
            <person name="Horwitz B.A."/>
            <person name="Barry K.W."/>
            <person name="Condon B.J."/>
            <person name="Copeland A.C."/>
            <person name="Dhillon B."/>
            <person name="Glaser F."/>
            <person name="Hesse C.N."/>
            <person name="Kosti I."/>
            <person name="LaButti K."/>
            <person name="Lindquist E.A."/>
            <person name="Lucas S."/>
            <person name="Salamov A.A."/>
            <person name="Bradshaw R.E."/>
            <person name="Ciuffetti L."/>
            <person name="Hamelin R.C."/>
            <person name="Kema G.H.J."/>
            <person name="Lawrence C."/>
            <person name="Scott J.A."/>
            <person name="Spatafora J.W."/>
            <person name="Turgeon B.G."/>
            <person name="de Wit P.J.G.M."/>
            <person name="Zhong S."/>
            <person name="Goodwin S.B."/>
            <person name="Grigoriev I.V."/>
        </authorList>
    </citation>
    <scope>NUCLEOTIDE SEQUENCE [LARGE SCALE GENOMIC DNA]</scope>
    <source>
        <strain evidence="3 4">CIRAD86</strain>
    </source>
</reference>